<gene>
    <name evidence="2" type="ORF">B1A_18998</name>
</gene>
<dbReference type="GO" id="GO:0004066">
    <property type="term" value="F:asparagine synthase (glutamine-hydrolyzing) activity"/>
    <property type="evidence" value="ECO:0007669"/>
    <property type="project" value="InterPro"/>
</dbReference>
<sequence length="169" mass="19584">MRWDVVRTWIFRSNIIDDALSKVNHMSMAHSLEVRAPLLDHRILELAARLPTALKMNRPEGKLPLRKFAASRMPAEVHNLPKRGFSIPAAPWLRGVMRPRVEDAHSANSTLAVEVRRAERFRTLWREHWSGARDHSVFLRDILMLGLWEHSTSMSGRETTDSRAWYQAV</sequence>
<dbReference type="InterPro" id="IPR051786">
    <property type="entry name" value="ASN_synthetase/amidase"/>
</dbReference>
<dbReference type="EMBL" id="AUZX01014016">
    <property type="protein sequence ID" value="EQD33509.1"/>
    <property type="molecule type" value="Genomic_DNA"/>
</dbReference>
<organism evidence="2">
    <name type="scientific">mine drainage metagenome</name>
    <dbReference type="NCBI Taxonomy" id="410659"/>
    <lineage>
        <taxon>unclassified sequences</taxon>
        <taxon>metagenomes</taxon>
        <taxon>ecological metagenomes</taxon>
    </lineage>
</organism>
<dbReference type="InterPro" id="IPR001962">
    <property type="entry name" value="Asn_synthase"/>
</dbReference>
<reference evidence="2" key="2">
    <citation type="journal article" date="2014" name="ISME J.">
        <title>Microbial stratification in low pH oxic and suboxic macroscopic growths along an acid mine drainage.</title>
        <authorList>
            <person name="Mendez-Garcia C."/>
            <person name="Mesa V."/>
            <person name="Sprenger R.R."/>
            <person name="Richter M."/>
            <person name="Diez M.S."/>
            <person name="Solano J."/>
            <person name="Bargiela R."/>
            <person name="Golyshina O.V."/>
            <person name="Manteca A."/>
            <person name="Ramos J.L."/>
            <person name="Gallego J.R."/>
            <person name="Llorente I."/>
            <person name="Martins Dos Santos V.A."/>
            <person name="Jensen O.N."/>
            <person name="Pelaez A.I."/>
            <person name="Sanchez J."/>
            <person name="Ferrer M."/>
        </authorList>
    </citation>
    <scope>NUCLEOTIDE SEQUENCE</scope>
</reference>
<evidence type="ECO:0000259" key="1">
    <source>
        <dbReference type="Pfam" id="PF00733"/>
    </source>
</evidence>
<dbReference type="PANTHER" id="PTHR43284">
    <property type="entry name" value="ASPARAGINE SYNTHETASE (GLUTAMINE-HYDROLYZING)"/>
    <property type="match status" value="1"/>
</dbReference>
<name>T0ZXV6_9ZZZZ</name>
<reference evidence="2" key="1">
    <citation type="submission" date="2013-08" db="EMBL/GenBank/DDBJ databases">
        <authorList>
            <person name="Mendez C."/>
            <person name="Richter M."/>
            <person name="Ferrer M."/>
            <person name="Sanchez J."/>
        </authorList>
    </citation>
    <scope>NUCLEOTIDE SEQUENCE</scope>
</reference>
<feature type="domain" description="Asparagine synthetase" evidence="1">
    <location>
        <begin position="17"/>
        <end position="148"/>
    </location>
</feature>
<evidence type="ECO:0000313" key="2">
    <source>
        <dbReference type="EMBL" id="EQD33509.1"/>
    </source>
</evidence>
<dbReference type="InterPro" id="IPR014729">
    <property type="entry name" value="Rossmann-like_a/b/a_fold"/>
</dbReference>
<protein>
    <submittedName>
        <fullName evidence="2">Asparagine synthase (Glutamine-hydrolyzing)</fullName>
    </submittedName>
</protein>
<proteinExistence type="predicted"/>
<dbReference type="Gene3D" id="3.40.50.620">
    <property type="entry name" value="HUPs"/>
    <property type="match status" value="1"/>
</dbReference>
<dbReference type="GO" id="GO:0005829">
    <property type="term" value="C:cytosol"/>
    <property type="evidence" value="ECO:0007669"/>
    <property type="project" value="TreeGrafter"/>
</dbReference>
<dbReference type="GO" id="GO:0006529">
    <property type="term" value="P:asparagine biosynthetic process"/>
    <property type="evidence" value="ECO:0007669"/>
    <property type="project" value="InterPro"/>
</dbReference>
<dbReference type="Pfam" id="PF00733">
    <property type="entry name" value="Asn_synthase"/>
    <property type="match status" value="1"/>
</dbReference>
<dbReference type="SUPFAM" id="SSF52402">
    <property type="entry name" value="Adenine nucleotide alpha hydrolases-like"/>
    <property type="match status" value="1"/>
</dbReference>
<dbReference type="PANTHER" id="PTHR43284:SF1">
    <property type="entry name" value="ASPARAGINE SYNTHETASE"/>
    <property type="match status" value="1"/>
</dbReference>
<dbReference type="AlphaFoldDB" id="T0ZXV6"/>
<accession>T0ZXV6</accession>
<comment type="caution">
    <text evidence="2">The sequence shown here is derived from an EMBL/GenBank/DDBJ whole genome shotgun (WGS) entry which is preliminary data.</text>
</comment>